<organism evidence="6 7">
    <name type="scientific">Panacagrimonas perspica</name>
    <dbReference type="NCBI Taxonomy" id="381431"/>
    <lineage>
        <taxon>Bacteria</taxon>
        <taxon>Pseudomonadati</taxon>
        <taxon>Pseudomonadota</taxon>
        <taxon>Gammaproteobacteria</taxon>
        <taxon>Nevskiales</taxon>
        <taxon>Nevskiaceae</taxon>
        <taxon>Panacagrimonas</taxon>
    </lineage>
</organism>
<proteinExistence type="predicted"/>
<dbReference type="Pfam" id="PF00676">
    <property type="entry name" value="E1_dh"/>
    <property type="match status" value="1"/>
</dbReference>
<dbReference type="NCBIfam" id="TIGR03181">
    <property type="entry name" value="PDH_E1_alph_x"/>
    <property type="match status" value="1"/>
</dbReference>
<dbReference type="PANTHER" id="PTHR43380:SF1">
    <property type="entry name" value="2-OXOISOVALERATE DEHYDROGENASE SUBUNIT ALPHA, MITOCHONDRIAL"/>
    <property type="match status" value="1"/>
</dbReference>
<feature type="domain" description="Dehydrogenase E1 component" evidence="5">
    <location>
        <begin position="47"/>
        <end position="330"/>
    </location>
</feature>
<sequence length="371" mass="40292">MSETSPSAETTVAAFDVRMTRFVDAAGTVLAPLPAFAQDPEELRRMYRVMVETRAIDRKAVALQRTGQLGTYASCLGQEAIGTATGIAMHADDVLIPAYRDYAAQFLRGVPAESTFLYWAGDERSMHFPEGTPSRHDFPFSVPIGTHIPQAIGVAYAFRLRKQPRVAVAACGDGATSRGDFYEAVSSAKVWNLPVVFLISNNQWAISLPRARQTGAQTLAQKAIAGGIPGEQVDGNDVIATRHVLERALAAARAGEGPRVIEAVTYRLHDHTTADDARRYRAEDELEDAWTRCPIKRLRACMATLGCWSVADEEELEAQAAARAEAVAQAYFAVQPEMPQAIFDSLYATLPTALGAQRAEVMTAPAPQTEH</sequence>
<keyword evidence="7" id="KW-1185">Reference proteome</keyword>
<keyword evidence="2 4" id="KW-0560">Oxidoreductase</keyword>
<dbReference type="AlphaFoldDB" id="A0A4R7NYC2"/>
<evidence type="ECO:0000313" key="6">
    <source>
        <dbReference type="EMBL" id="TDU25892.1"/>
    </source>
</evidence>
<comment type="catalytic activity">
    <reaction evidence="4">
        <text>N(6)-[(R)-lipoyl]-L-lysyl-[protein] + pyruvate + H(+) = N(6)-[(R)-S(8)-acetyldihydrolipoyl]-L-lysyl-[protein] + CO2</text>
        <dbReference type="Rhea" id="RHEA:19189"/>
        <dbReference type="Rhea" id="RHEA-COMP:10474"/>
        <dbReference type="Rhea" id="RHEA-COMP:10478"/>
        <dbReference type="ChEBI" id="CHEBI:15361"/>
        <dbReference type="ChEBI" id="CHEBI:15378"/>
        <dbReference type="ChEBI" id="CHEBI:16526"/>
        <dbReference type="ChEBI" id="CHEBI:83099"/>
        <dbReference type="ChEBI" id="CHEBI:83111"/>
        <dbReference type="EC" id="1.2.4.1"/>
    </reaction>
</comment>
<dbReference type="Gene3D" id="3.40.50.970">
    <property type="match status" value="1"/>
</dbReference>
<dbReference type="InterPro" id="IPR001017">
    <property type="entry name" value="DH_E1"/>
</dbReference>
<keyword evidence="3 4" id="KW-0786">Thiamine pyrophosphate</keyword>
<comment type="function">
    <text evidence="4">The pyruvate dehydrogenase complex catalyzes the overall conversion of pyruvate to acetyl-CoA and CO(2). It contains multiple copies of three enzymatic components: pyruvate dehydrogenase (E1), dihydrolipoamide acetyltransferase (E2) and lipoamide dehydrogenase (E3).</text>
</comment>
<dbReference type="InterPro" id="IPR029061">
    <property type="entry name" value="THDP-binding"/>
</dbReference>
<dbReference type="SUPFAM" id="SSF52518">
    <property type="entry name" value="Thiamin diphosphate-binding fold (THDP-binding)"/>
    <property type="match status" value="1"/>
</dbReference>
<comment type="caution">
    <text evidence="6">The sequence shown here is derived from an EMBL/GenBank/DDBJ whole genome shotgun (WGS) entry which is preliminary data.</text>
</comment>
<dbReference type="GO" id="GO:0004739">
    <property type="term" value="F:pyruvate dehydrogenase (acetyl-transferring) activity"/>
    <property type="evidence" value="ECO:0007669"/>
    <property type="project" value="UniProtKB-UniRule"/>
</dbReference>
<evidence type="ECO:0000256" key="1">
    <source>
        <dbReference type="ARBA" id="ARBA00001964"/>
    </source>
</evidence>
<comment type="subunit">
    <text evidence="4">Heterodimer of an alpha and a beta chain.</text>
</comment>
<dbReference type="InterPro" id="IPR017596">
    <property type="entry name" value="PdhA/BkdA"/>
</dbReference>
<protein>
    <recommendedName>
        <fullName evidence="4">Pyruvate dehydrogenase E1 component subunit alpha</fullName>
        <ecNumber evidence="4">1.2.4.1</ecNumber>
    </recommendedName>
</protein>
<name>A0A4R7NYC2_9GAMM</name>
<evidence type="ECO:0000259" key="5">
    <source>
        <dbReference type="Pfam" id="PF00676"/>
    </source>
</evidence>
<dbReference type="Proteomes" id="UP000295341">
    <property type="component" value="Unassembled WGS sequence"/>
</dbReference>
<evidence type="ECO:0000313" key="7">
    <source>
        <dbReference type="Proteomes" id="UP000295341"/>
    </source>
</evidence>
<keyword evidence="4 6" id="KW-0670">Pyruvate</keyword>
<reference evidence="6 7" key="1">
    <citation type="submission" date="2019-03" db="EMBL/GenBank/DDBJ databases">
        <title>Genomic Encyclopedia of Type Strains, Phase IV (KMG-IV): sequencing the most valuable type-strain genomes for metagenomic binning, comparative biology and taxonomic classification.</title>
        <authorList>
            <person name="Goeker M."/>
        </authorList>
    </citation>
    <scope>NUCLEOTIDE SEQUENCE [LARGE SCALE GENOMIC DNA]</scope>
    <source>
        <strain evidence="6 7">DSM 26377</strain>
    </source>
</reference>
<dbReference type="CDD" id="cd02000">
    <property type="entry name" value="TPP_E1_PDC_ADC_BCADC"/>
    <property type="match status" value="1"/>
</dbReference>
<evidence type="ECO:0000256" key="3">
    <source>
        <dbReference type="ARBA" id="ARBA00023052"/>
    </source>
</evidence>
<evidence type="ECO:0000256" key="2">
    <source>
        <dbReference type="ARBA" id="ARBA00023002"/>
    </source>
</evidence>
<dbReference type="PANTHER" id="PTHR43380">
    <property type="entry name" value="2-OXOISOVALERATE DEHYDROGENASE SUBUNIT ALPHA, MITOCHONDRIAL"/>
    <property type="match status" value="1"/>
</dbReference>
<dbReference type="EMBL" id="SOBT01000011">
    <property type="protein sequence ID" value="TDU25892.1"/>
    <property type="molecule type" value="Genomic_DNA"/>
</dbReference>
<dbReference type="EC" id="1.2.4.1" evidence="4"/>
<dbReference type="GO" id="GO:0009083">
    <property type="term" value="P:branched-chain amino acid catabolic process"/>
    <property type="evidence" value="ECO:0007669"/>
    <property type="project" value="TreeGrafter"/>
</dbReference>
<gene>
    <name evidence="6" type="ORF">DFR24_4337</name>
</gene>
<evidence type="ECO:0000256" key="4">
    <source>
        <dbReference type="RuleBase" id="RU366007"/>
    </source>
</evidence>
<dbReference type="InterPro" id="IPR050771">
    <property type="entry name" value="Alpha-ketoacid_DH_E1_comp"/>
</dbReference>
<accession>A0A4R7NYC2</accession>
<comment type="cofactor">
    <cofactor evidence="1 4">
        <name>thiamine diphosphate</name>
        <dbReference type="ChEBI" id="CHEBI:58937"/>
    </cofactor>
</comment>